<dbReference type="GO" id="GO:0016787">
    <property type="term" value="F:hydrolase activity"/>
    <property type="evidence" value="ECO:0007669"/>
    <property type="project" value="InterPro"/>
</dbReference>
<name>A0AAV1S9F4_9ROSI</name>
<sequence>MKYVAGQMEPLPAMDLIWELALPEGADRDHPYSNPMVDGPHKSKLRSLQRCLVFGFGMDSLVDRQQEPVQTLVIHGVKDEACFDKSGFRRLDIVDFKGSTILNEIAKDFINS</sequence>
<evidence type="ECO:0000256" key="1">
    <source>
        <dbReference type="ARBA" id="ARBA00010515"/>
    </source>
</evidence>
<dbReference type="InterPro" id="IPR013094">
    <property type="entry name" value="AB_hydrolase_3"/>
</dbReference>
<protein>
    <recommendedName>
        <fullName evidence="2">Alpha/beta hydrolase fold-3 domain-containing protein</fullName>
    </recommendedName>
</protein>
<dbReference type="InterPro" id="IPR029058">
    <property type="entry name" value="AB_hydrolase_fold"/>
</dbReference>
<reference evidence="3 4" key="1">
    <citation type="submission" date="2024-01" db="EMBL/GenBank/DDBJ databases">
        <authorList>
            <person name="Waweru B."/>
        </authorList>
    </citation>
    <scope>NUCLEOTIDE SEQUENCE [LARGE SCALE GENOMIC DNA]</scope>
</reference>
<comment type="similarity">
    <text evidence="1">Belongs to the 'GDXG' lipolytic enzyme family.</text>
</comment>
<gene>
    <name evidence="3" type="ORF">DCAF_LOCUS20652</name>
</gene>
<evidence type="ECO:0000313" key="3">
    <source>
        <dbReference type="EMBL" id="CAK7347961.1"/>
    </source>
</evidence>
<dbReference type="Proteomes" id="UP001314170">
    <property type="component" value="Unassembled WGS sequence"/>
</dbReference>
<evidence type="ECO:0000259" key="2">
    <source>
        <dbReference type="Pfam" id="PF07859"/>
    </source>
</evidence>
<dbReference type="AlphaFoldDB" id="A0AAV1S9F4"/>
<comment type="caution">
    <text evidence="3">The sequence shown here is derived from an EMBL/GenBank/DDBJ whole genome shotgun (WGS) entry which is preliminary data.</text>
</comment>
<evidence type="ECO:0000313" key="4">
    <source>
        <dbReference type="Proteomes" id="UP001314170"/>
    </source>
</evidence>
<dbReference type="EMBL" id="CAWUPB010001173">
    <property type="protein sequence ID" value="CAK7347961.1"/>
    <property type="molecule type" value="Genomic_DNA"/>
</dbReference>
<proteinExistence type="inferred from homology"/>
<keyword evidence="4" id="KW-1185">Reference proteome</keyword>
<dbReference type="Gene3D" id="3.40.50.1820">
    <property type="entry name" value="alpha/beta hydrolase"/>
    <property type="match status" value="1"/>
</dbReference>
<accession>A0AAV1S9F4</accession>
<organism evidence="3 4">
    <name type="scientific">Dovyalis caffra</name>
    <dbReference type="NCBI Taxonomy" id="77055"/>
    <lineage>
        <taxon>Eukaryota</taxon>
        <taxon>Viridiplantae</taxon>
        <taxon>Streptophyta</taxon>
        <taxon>Embryophyta</taxon>
        <taxon>Tracheophyta</taxon>
        <taxon>Spermatophyta</taxon>
        <taxon>Magnoliopsida</taxon>
        <taxon>eudicotyledons</taxon>
        <taxon>Gunneridae</taxon>
        <taxon>Pentapetalae</taxon>
        <taxon>rosids</taxon>
        <taxon>fabids</taxon>
        <taxon>Malpighiales</taxon>
        <taxon>Salicaceae</taxon>
        <taxon>Flacourtieae</taxon>
        <taxon>Dovyalis</taxon>
    </lineage>
</organism>
<feature type="domain" description="Alpha/beta hydrolase fold-3" evidence="2">
    <location>
        <begin position="9"/>
        <end position="78"/>
    </location>
</feature>
<dbReference type="Pfam" id="PF07859">
    <property type="entry name" value="Abhydrolase_3"/>
    <property type="match status" value="1"/>
</dbReference>